<dbReference type="AlphaFoldDB" id="A0A7J9C568"/>
<comment type="caution">
    <text evidence="1">The sequence shown here is derived from an EMBL/GenBank/DDBJ whole genome shotgun (WGS) entry which is preliminary data.</text>
</comment>
<dbReference type="EMBL" id="JABEZY010000008">
    <property type="protein sequence ID" value="MBA0743494.1"/>
    <property type="molecule type" value="Genomic_DNA"/>
</dbReference>
<feature type="non-terminal residue" evidence="1">
    <location>
        <position position="26"/>
    </location>
</feature>
<sequence length="26" mass="3137">MMLMPYLSPPIVFLRRLPHCLRDSLH</sequence>
<protein>
    <submittedName>
        <fullName evidence="1">Uncharacterized protein</fullName>
    </submittedName>
</protein>
<evidence type="ECO:0000313" key="1">
    <source>
        <dbReference type="EMBL" id="MBA0743494.1"/>
    </source>
</evidence>
<accession>A0A7J9C568</accession>
<proteinExistence type="predicted"/>
<dbReference type="Proteomes" id="UP000593579">
    <property type="component" value="Unassembled WGS sequence"/>
</dbReference>
<keyword evidence="2" id="KW-1185">Reference proteome</keyword>
<name>A0A7J9C568_GOSGO</name>
<gene>
    <name evidence="1" type="ORF">Gogos_006163</name>
</gene>
<evidence type="ECO:0000313" key="2">
    <source>
        <dbReference type="Proteomes" id="UP000593579"/>
    </source>
</evidence>
<reference evidence="1 2" key="1">
    <citation type="journal article" date="2019" name="Genome Biol. Evol.">
        <title>Insights into the evolution of the New World diploid cottons (Gossypium, subgenus Houzingenia) based on genome sequencing.</title>
        <authorList>
            <person name="Grover C.E."/>
            <person name="Arick M.A. 2nd"/>
            <person name="Thrash A."/>
            <person name="Conover J.L."/>
            <person name="Sanders W.S."/>
            <person name="Peterson D.G."/>
            <person name="Frelichowski J.E."/>
            <person name="Scheffler J.A."/>
            <person name="Scheffler B.E."/>
            <person name="Wendel J.F."/>
        </authorList>
    </citation>
    <scope>NUCLEOTIDE SEQUENCE [LARGE SCALE GENOMIC DNA]</scope>
    <source>
        <strain evidence="1">5</strain>
        <tissue evidence="1">Leaf</tissue>
    </source>
</reference>
<organism evidence="1 2">
    <name type="scientific">Gossypium gossypioides</name>
    <name type="common">Mexican cotton</name>
    <name type="synonym">Selera gossypioides</name>
    <dbReference type="NCBI Taxonomy" id="34282"/>
    <lineage>
        <taxon>Eukaryota</taxon>
        <taxon>Viridiplantae</taxon>
        <taxon>Streptophyta</taxon>
        <taxon>Embryophyta</taxon>
        <taxon>Tracheophyta</taxon>
        <taxon>Spermatophyta</taxon>
        <taxon>Magnoliopsida</taxon>
        <taxon>eudicotyledons</taxon>
        <taxon>Gunneridae</taxon>
        <taxon>Pentapetalae</taxon>
        <taxon>rosids</taxon>
        <taxon>malvids</taxon>
        <taxon>Malvales</taxon>
        <taxon>Malvaceae</taxon>
        <taxon>Malvoideae</taxon>
        <taxon>Gossypium</taxon>
    </lineage>
</organism>